<evidence type="ECO:0000313" key="1">
    <source>
        <dbReference type="EMBL" id="JAH61049.1"/>
    </source>
</evidence>
<reference evidence="1" key="1">
    <citation type="submission" date="2014-11" db="EMBL/GenBank/DDBJ databases">
        <authorList>
            <person name="Amaro Gonzalez C."/>
        </authorList>
    </citation>
    <scope>NUCLEOTIDE SEQUENCE</scope>
</reference>
<proteinExistence type="predicted"/>
<organism evidence="1">
    <name type="scientific">Anguilla anguilla</name>
    <name type="common">European freshwater eel</name>
    <name type="synonym">Muraena anguilla</name>
    <dbReference type="NCBI Taxonomy" id="7936"/>
    <lineage>
        <taxon>Eukaryota</taxon>
        <taxon>Metazoa</taxon>
        <taxon>Chordata</taxon>
        <taxon>Craniata</taxon>
        <taxon>Vertebrata</taxon>
        <taxon>Euteleostomi</taxon>
        <taxon>Actinopterygii</taxon>
        <taxon>Neopterygii</taxon>
        <taxon>Teleostei</taxon>
        <taxon>Anguilliformes</taxon>
        <taxon>Anguillidae</taxon>
        <taxon>Anguilla</taxon>
    </lineage>
</organism>
<accession>A0A0E9U553</accession>
<protein>
    <submittedName>
        <fullName evidence="1">Uncharacterized protein</fullName>
    </submittedName>
</protein>
<sequence>MTNTAMKGVLSHFEFFVQMIKVVYTGHVS</sequence>
<name>A0A0E9U553_ANGAN</name>
<dbReference type="EMBL" id="GBXM01047528">
    <property type="protein sequence ID" value="JAH61049.1"/>
    <property type="molecule type" value="Transcribed_RNA"/>
</dbReference>
<dbReference type="AlphaFoldDB" id="A0A0E9U553"/>
<reference evidence="1" key="2">
    <citation type="journal article" date="2015" name="Fish Shellfish Immunol.">
        <title>Early steps in the European eel (Anguilla anguilla)-Vibrio vulnificus interaction in the gills: Role of the RtxA13 toxin.</title>
        <authorList>
            <person name="Callol A."/>
            <person name="Pajuelo D."/>
            <person name="Ebbesson L."/>
            <person name="Teles M."/>
            <person name="MacKenzie S."/>
            <person name="Amaro C."/>
        </authorList>
    </citation>
    <scope>NUCLEOTIDE SEQUENCE</scope>
</reference>